<dbReference type="GO" id="GO:0006865">
    <property type="term" value="P:amino acid transport"/>
    <property type="evidence" value="ECO:0007669"/>
    <property type="project" value="InterPro"/>
</dbReference>
<dbReference type="InterPro" id="IPR028082">
    <property type="entry name" value="Peripla_BP_I"/>
</dbReference>
<dbReference type="Pfam" id="PF13433">
    <property type="entry name" value="Peripla_BP_5"/>
    <property type="match status" value="1"/>
</dbReference>
<dbReference type="PANTHER" id="PTHR47628:SF1">
    <property type="entry name" value="ALIPHATIC AMIDASE EXPRESSION-REGULATING PROTEIN"/>
    <property type="match status" value="1"/>
</dbReference>
<organism evidence="1 2">
    <name type="scientific">Ectothiorhodosinus mongolicus</name>
    <dbReference type="NCBI Taxonomy" id="233100"/>
    <lineage>
        <taxon>Bacteria</taxon>
        <taxon>Pseudomonadati</taxon>
        <taxon>Pseudomonadota</taxon>
        <taxon>Gammaproteobacteria</taxon>
        <taxon>Chromatiales</taxon>
        <taxon>Ectothiorhodospiraceae</taxon>
        <taxon>Ectothiorhodosinus</taxon>
    </lineage>
</organism>
<dbReference type="STRING" id="233100.SAMN05216526_1748"/>
<keyword evidence="2" id="KW-1185">Reference proteome</keyword>
<dbReference type="Gene3D" id="3.40.50.2300">
    <property type="match status" value="2"/>
</dbReference>
<evidence type="ECO:0000313" key="2">
    <source>
        <dbReference type="Proteomes" id="UP000223759"/>
    </source>
</evidence>
<dbReference type="PANTHER" id="PTHR47628">
    <property type="match status" value="1"/>
</dbReference>
<protein>
    <submittedName>
        <fullName evidence="1">Amino acid/amide ABC transporter substrate-binding protein, HAAT family</fullName>
    </submittedName>
</protein>
<dbReference type="InterPro" id="IPR000709">
    <property type="entry name" value="Leu_Ile_Val-bd"/>
</dbReference>
<dbReference type="InterPro" id="IPR039570">
    <property type="entry name" value="AmiC_PBP1"/>
</dbReference>
<dbReference type="PRINTS" id="PR00337">
    <property type="entry name" value="LEUILEVALBP"/>
</dbReference>
<dbReference type="CDD" id="cd06357">
    <property type="entry name" value="PBP1_AmiC"/>
    <property type="match status" value="1"/>
</dbReference>
<accession>A0A1R3W9I5</accession>
<dbReference type="SUPFAM" id="SSF53822">
    <property type="entry name" value="Periplasmic binding protein-like I"/>
    <property type="match status" value="1"/>
</dbReference>
<sequence>MNNNNDGAKRRDTRLLGVLFSQTGVLSIIEKTQQRAAMLALHEINEAGGILGSPLRAISYDAASRIPRYGELAEELMVRDGVKIMIGCYASSARKEVLPIVERHNGILFYPTLYEGFEYSSNVIYGGATPNQNSVPLAQYMTRNYGSRCYFVGSDYIYPRESNRVMRHIIRELGGEVVGERYLPLKAKSEQYKRIIEDIKKTRPEFIFSTVVGTGTVIFYQAYHEAFASVSRAPICSLTTSEAEIYGMGAAAARGHITAAPYFQNLPTESSQRFVARYRALYGDDAFVTSCGEAAYSQVHMLSLAMEQAASHDVADIRSALYGISFMAPQGPVRVDPENNHTYLHSRIAKVGDNCEYEVVSDLEVSIKPDPYLVVPNLNEWGDAWAMRGSPKNTGSSMDND</sequence>
<dbReference type="EMBL" id="FTPK01000003">
    <property type="protein sequence ID" value="SIT72851.1"/>
    <property type="molecule type" value="Genomic_DNA"/>
</dbReference>
<name>A0A1R3W9I5_9GAMM</name>
<dbReference type="OrthoDB" id="5288800at2"/>
<gene>
    <name evidence="1" type="ORF">SAMN05216526_1748</name>
</gene>
<dbReference type="GO" id="GO:0033218">
    <property type="term" value="F:amide binding"/>
    <property type="evidence" value="ECO:0007669"/>
    <property type="project" value="InterPro"/>
</dbReference>
<dbReference type="AlphaFoldDB" id="A0A1R3W9I5"/>
<evidence type="ECO:0000313" key="1">
    <source>
        <dbReference type="EMBL" id="SIT72851.1"/>
    </source>
</evidence>
<reference evidence="1 2" key="1">
    <citation type="submission" date="2017-01" db="EMBL/GenBank/DDBJ databases">
        <authorList>
            <person name="Mah S.A."/>
            <person name="Swanson W.J."/>
            <person name="Moy G.W."/>
            <person name="Vacquier V.D."/>
        </authorList>
    </citation>
    <scope>NUCLEOTIDE SEQUENCE [LARGE SCALE GENOMIC DNA]</scope>
    <source>
        <strain evidence="1 2">M9</strain>
    </source>
</reference>
<dbReference type="Proteomes" id="UP000223759">
    <property type="component" value="Unassembled WGS sequence"/>
</dbReference>
<proteinExistence type="predicted"/>